<organism evidence="1 2">
    <name type="scientific">Methylobacterium soli</name>
    <dbReference type="NCBI Taxonomy" id="553447"/>
    <lineage>
        <taxon>Bacteria</taxon>
        <taxon>Pseudomonadati</taxon>
        <taxon>Pseudomonadota</taxon>
        <taxon>Alphaproteobacteria</taxon>
        <taxon>Hyphomicrobiales</taxon>
        <taxon>Methylobacteriaceae</taxon>
        <taxon>Methylobacterium</taxon>
    </lineage>
</organism>
<sequence>MDTLVKEDARSALVDAEVILRDWPRSYGCKAALLGKTRALIATNLARDLPDCFSLAIAPDFNPRPCTVTWRGRDILKVMIFE</sequence>
<proteinExistence type="predicted"/>
<keyword evidence="2" id="KW-1185">Reference proteome</keyword>
<name>A0A6L3ST15_9HYPH</name>
<dbReference type="Proteomes" id="UP000474159">
    <property type="component" value="Unassembled WGS sequence"/>
</dbReference>
<evidence type="ECO:0000313" key="2">
    <source>
        <dbReference type="Proteomes" id="UP000474159"/>
    </source>
</evidence>
<gene>
    <name evidence="1" type="ORF">F6X53_23100</name>
</gene>
<dbReference type="RefSeq" id="WP_151002707.1">
    <property type="nucleotide sequence ID" value="NZ_BPQY01000344.1"/>
</dbReference>
<dbReference type="OrthoDB" id="7188320at2"/>
<reference evidence="1 2" key="1">
    <citation type="submission" date="2019-09" db="EMBL/GenBank/DDBJ databases">
        <title>YIM 48816 draft genome.</title>
        <authorList>
            <person name="Jiang L."/>
        </authorList>
    </citation>
    <scope>NUCLEOTIDE SEQUENCE [LARGE SCALE GENOMIC DNA]</scope>
    <source>
        <strain evidence="1 2">YIM 48816</strain>
    </source>
</reference>
<dbReference type="EMBL" id="VZZK01000029">
    <property type="protein sequence ID" value="KAB1076588.1"/>
    <property type="molecule type" value="Genomic_DNA"/>
</dbReference>
<evidence type="ECO:0000313" key="1">
    <source>
        <dbReference type="EMBL" id="KAB1076588.1"/>
    </source>
</evidence>
<accession>A0A6L3ST15</accession>
<protein>
    <submittedName>
        <fullName evidence="1">Uncharacterized protein</fullName>
    </submittedName>
</protein>
<comment type="caution">
    <text evidence="1">The sequence shown here is derived from an EMBL/GenBank/DDBJ whole genome shotgun (WGS) entry which is preliminary data.</text>
</comment>
<dbReference type="AlphaFoldDB" id="A0A6L3ST15"/>